<evidence type="ECO:0000256" key="1">
    <source>
        <dbReference type="ARBA" id="ARBA00023015"/>
    </source>
</evidence>
<evidence type="ECO:0000256" key="2">
    <source>
        <dbReference type="ARBA" id="ARBA00023125"/>
    </source>
</evidence>
<dbReference type="Gene3D" id="4.10.240.10">
    <property type="entry name" value="Zn(2)-C6 fungal-type DNA-binding domain"/>
    <property type="match status" value="1"/>
</dbReference>
<dbReference type="InterPro" id="IPR001138">
    <property type="entry name" value="Zn2Cys6_DnaBD"/>
</dbReference>
<sequence>MAIAWASHFEFADGANYTGFEDFLFDDPPAVPAYNASKDFRHSSSRPRRMKACLQCRSSKVKCDLLKPCTACFKRGCPELCKEDENQGSCFYCKQKKLKCNKQRPCDQCVKRCRTEDCRTDELKMEQCTESTGQISMSSGHNFVESAQSLGAPNQVDTGPVLEFIERPLQTPLKIVFPDISQFRMRESLKLQHVVFRRVWETGYSLSSLTRLFNQLPYCIRQALDEGLFTLERLRQLRNKESGCTMPAQEDMHSEPSIIQMTDDEVPDFILRQDGSYIGYYAYEWEPSTQRRKSVQVSQGLAGFLSMHPEEVMARVGHSDHYLPNSEIEFLGAILIEIFRTDGKARHRYHRLVRCCPKTGKFVEPLIVRMTTCRELDSFGRLVKTSHFMENVDVAEYNKALRENPEICRPFVSEIGDMRSGEELLSDCNRDCLFNECFESWTKSEEGLAKLFKFSELVRKKIWPLKQALERYENQAGSEECIGLHSIEEQQVWKSL</sequence>
<keyword evidence="1" id="KW-0805">Transcription regulation</keyword>
<evidence type="ECO:0000313" key="6">
    <source>
        <dbReference type="EMBL" id="CAD8472063.1"/>
    </source>
</evidence>
<dbReference type="AlphaFoldDB" id="A0A7S0E1R4"/>
<dbReference type="InterPro" id="IPR050675">
    <property type="entry name" value="OAF3"/>
</dbReference>
<evidence type="ECO:0000259" key="5">
    <source>
        <dbReference type="PROSITE" id="PS50048"/>
    </source>
</evidence>
<proteinExistence type="predicted"/>
<organism evidence="6">
    <name type="scientific">Hanusia phi</name>
    <dbReference type="NCBI Taxonomy" id="3032"/>
    <lineage>
        <taxon>Eukaryota</taxon>
        <taxon>Cryptophyceae</taxon>
        <taxon>Pyrenomonadales</taxon>
        <taxon>Geminigeraceae</taxon>
        <taxon>Hanusia</taxon>
    </lineage>
</organism>
<dbReference type="GO" id="GO:0003677">
    <property type="term" value="F:DNA binding"/>
    <property type="evidence" value="ECO:0007669"/>
    <property type="project" value="UniProtKB-KW"/>
</dbReference>
<keyword evidence="4" id="KW-0539">Nucleus</keyword>
<dbReference type="GO" id="GO:0000981">
    <property type="term" value="F:DNA-binding transcription factor activity, RNA polymerase II-specific"/>
    <property type="evidence" value="ECO:0007669"/>
    <property type="project" value="InterPro"/>
</dbReference>
<dbReference type="PANTHER" id="PTHR31069:SF32">
    <property type="entry name" value="ARGININE METABOLISM REGULATION PROTEIN II"/>
    <property type="match status" value="1"/>
</dbReference>
<feature type="domain" description="Zn(2)-C6 fungal-type" evidence="5">
    <location>
        <begin position="89"/>
        <end position="120"/>
    </location>
</feature>
<feature type="domain" description="Zn(2)-C6 fungal-type" evidence="5">
    <location>
        <begin position="52"/>
        <end position="81"/>
    </location>
</feature>
<gene>
    <name evidence="6" type="ORF">HPHI1048_LOCUS3958</name>
</gene>
<dbReference type="GO" id="GO:0008270">
    <property type="term" value="F:zinc ion binding"/>
    <property type="evidence" value="ECO:0007669"/>
    <property type="project" value="InterPro"/>
</dbReference>
<dbReference type="InterPro" id="IPR036864">
    <property type="entry name" value="Zn2-C6_fun-type_DNA-bd_sf"/>
</dbReference>
<name>A0A7S0E1R4_9CRYP</name>
<reference evidence="6" key="1">
    <citation type="submission" date="2021-01" db="EMBL/GenBank/DDBJ databases">
        <authorList>
            <person name="Corre E."/>
            <person name="Pelletier E."/>
            <person name="Niang G."/>
            <person name="Scheremetjew M."/>
            <person name="Finn R."/>
            <person name="Kale V."/>
            <person name="Holt S."/>
            <person name="Cochrane G."/>
            <person name="Meng A."/>
            <person name="Brown T."/>
            <person name="Cohen L."/>
        </authorList>
    </citation>
    <scope>NUCLEOTIDE SEQUENCE</scope>
    <source>
        <strain evidence="6">CCMP325</strain>
    </source>
</reference>
<dbReference type="SUPFAM" id="SSF57701">
    <property type="entry name" value="Zn2/Cys6 DNA-binding domain"/>
    <property type="match status" value="1"/>
</dbReference>
<evidence type="ECO:0000256" key="4">
    <source>
        <dbReference type="ARBA" id="ARBA00023242"/>
    </source>
</evidence>
<dbReference type="EMBL" id="HBEO01005550">
    <property type="protein sequence ID" value="CAD8472063.1"/>
    <property type="molecule type" value="Transcribed_RNA"/>
</dbReference>
<keyword evidence="2" id="KW-0238">DNA-binding</keyword>
<dbReference type="PROSITE" id="PS00463">
    <property type="entry name" value="ZN2_CY6_FUNGAL_1"/>
    <property type="match status" value="2"/>
</dbReference>
<evidence type="ECO:0000256" key="3">
    <source>
        <dbReference type="ARBA" id="ARBA00023163"/>
    </source>
</evidence>
<keyword evidence="3" id="KW-0804">Transcription</keyword>
<dbReference type="PANTHER" id="PTHR31069">
    <property type="entry name" value="OLEATE-ACTIVATED TRANSCRIPTION FACTOR 1-RELATED"/>
    <property type="match status" value="1"/>
</dbReference>
<dbReference type="PROSITE" id="PS50048">
    <property type="entry name" value="ZN2_CY6_FUNGAL_2"/>
    <property type="match status" value="2"/>
</dbReference>
<dbReference type="SMART" id="SM00066">
    <property type="entry name" value="GAL4"/>
    <property type="match status" value="1"/>
</dbReference>
<protein>
    <recommendedName>
        <fullName evidence="5">Zn(2)-C6 fungal-type domain-containing protein</fullName>
    </recommendedName>
</protein>
<dbReference type="CDD" id="cd00067">
    <property type="entry name" value="GAL4"/>
    <property type="match status" value="2"/>
</dbReference>
<accession>A0A7S0E1R4</accession>